<dbReference type="Proteomes" id="UP000305730">
    <property type="component" value="Unassembled WGS sequence"/>
</dbReference>
<evidence type="ECO:0000313" key="3">
    <source>
        <dbReference type="Proteomes" id="UP000305730"/>
    </source>
</evidence>
<evidence type="ECO:0000313" key="4">
    <source>
        <dbReference type="Proteomes" id="UP000307706"/>
    </source>
</evidence>
<evidence type="ECO:0000313" key="2">
    <source>
        <dbReference type="EMBL" id="TMP56003.1"/>
    </source>
</evidence>
<reference evidence="4" key="2">
    <citation type="submission" date="2019-06" db="EMBL/GenBank/DDBJ databases">
        <title>Co-occurence of chitin degradation, pigmentation and bioactivity in marine Pseudoalteromonas.</title>
        <authorList>
            <person name="Sonnenschein E.C."/>
            <person name="Bech P.K."/>
        </authorList>
    </citation>
    <scope>NUCLEOTIDE SEQUENCE [LARGE SCALE GENOMIC DNA]</scope>
    <source>
        <strain evidence="4">S2231</strain>
    </source>
</reference>
<dbReference type="Proteomes" id="UP000307706">
    <property type="component" value="Unassembled WGS sequence"/>
</dbReference>
<protein>
    <submittedName>
        <fullName evidence="2">Uncharacterized protein</fullName>
    </submittedName>
</protein>
<reference evidence="2" key="3">
    <citation type="submission" date="2019-09" db="EMBL/GenBank/DDBJ databases">
        <title>Co-occurence of chitin degradation, pigmentation and bioactivity in marine Pseudoalteromonas.</title>
        <authorList>
            <person name="Sonnenschein E.C."/>
            <person name="Bech P.K."/>
        </authorList>
    </citation>
    <scope>NUCLEOTIDE SEQUENCE</scope>
    <source>
        <strain evidence="2">S2231</strain>
        <strain evidence="1 3">S2233</strain>
    </source>
</reference>
<dbReference type="EMBL" id="PNCK01000119">
    <property type="protein sequence ID" value="TMP38495.1"/>
    <property type="molecule type" value="Genomic_DNA"/>
</dbReference>
<dbReference type="AlphaFoldDB" id="A0A5S3XMQ9"/>
<gene>
    <name evidence="2" type="ORF">CWB96_15965</name>
    <name evidence="1" type="ORF">CWB97_21840</name>
</gene>
<proteinExistence type="predicted"/>
<keyword evidence="3" id="KW-1185">Reference proteome</keyword>
<organism evidence="2 4">
    <name type="scientific">Pseudoalteromonas citrea</name>
    <dbReference type="NCBI Taxonomy" id="43655"/>
    <lineage>
        <taxon>Bacteria</taxon>
        <taxon>Pseudomonadati</taxon>
        <taxon>Pseudomonadota</taxon>
        <taxon>Gammaproteobacteria</taxon>
        <taxon>Alteromonadales</taxon>
        <taxon>Pseudoalteromonadaceae</taxon>
        <taxon>Pseudoalteromonas</taxon>
    </lineage>
</organism>
<reference evidence="3 4" key="1">
    <citation type="submission" date="2017-12" db="EMBL/GenBank/DDBJ databases">
        <authorList>
            <person name="Paulsen S."/>
            <person name="Gram L.K."/>
        </authorList>
    </citation>
    <scope>NUCLEOTIDE SEQUENCE [LARGE SCALE GENOMIC DNA]</scope>
    <source>
        <strain evidence="2 4">S2231</strain>
        <strain evidence="1 3">S2233</strain>
    </source>
</reference>
<name>A0A5S3XMQ9_9GAMM</name>
<evidence type="ECO:0000313" key="1">
    <source>
        <dbReference type="EMBL" id="TMP38495.1"/>
    </source>
</evidence>
<comment type="caution">
    <text evidence="2">The sequence shown here is derived from an EMBL/GenBank/DDBJ whole genome shotgun (WGS) entry which is preliminary data.</text>
</comment>
<accession>A0A5S3XMQ9</accession>
<dbReference type="EMBL" id="PNCL01000091">
    <property type="protein sequence ID" value="TMP56003.1"/>
    <property type="molecule type" value="Genomic_DNA"/>
</dbReference>
<sequence>MQPIKSIHINAIKTTGQRIFLLQNYLESIFSSLNLLSKHLSKFNAASNPQLYTMILNTGTEFKMKHDD</sequence>